<keyword evidence="2" id="KW-1185">Reference proteome</keyword>
<dbReference type="GeneID" id="39602686"/>
<organism evidence="1 2">
    <name type="scientific">Byssochlamys spectabilis</name>
    <name type="common">Paecilomyces variotii</name>
    <dbReference type="NCBI Taxonomy" id="264951"/>
    <lineage>
        <taxon>Eukaryota</taxon>
        <taxon>Fungi</taxon>
        <taxon>Dikarya</taxon>
        <taxon>Ascomycota</taxon>
        <taxon>Pezizomycotina</taxon>
        <taxon>Eurotiomycetes</taxon>
        <taxon>Eurotiomycetidae</taxon>
        <taxon>Eurotiales</taxon>
        <taxon>Thermoascaceae</taxon>
        <taxon>Paecilomyces</taxon>
    </lineage>
</organism>
<accession>A0A443I2L9</accession>
<comment type="caution">
    <text evidence="1">The sequence shown here is derived from an EMBL/GenBank/DDBJ whole genome shotgun (WGS) entry which is preliminary data.</text>
</comment>
<dbReference type="AlphaFoldDB" id="A0A443I2L9"/>
<protein>
    <submittedName>
        <fullName evidence="1">Uncharacterized protein</fullName>
    </submittedName>
</protein>
<gene>
    <name evidence="1" type="ORF">C8Q69DRAFT_517266</name>
</gene>
<name>A0A443I2L9_BYSSP</name>
<dbReference type="EMBL" id="RCNU01000002">
    <property type="protein sequence ID" value="RWQ98298.1"/>
    <property type="molecule type" value="Genomic_DNA"/>
</dbReference>
<sequence length="309" mass="34886">MFHVGYEGHETYATSSAARSTTMPQIPASSLSPSSELALVDEYPPAEFINIRALKEVVASKRKELHEGAQDQYLSFRHVTSEDFATIKARRVEIMGRGPAFFYLGDIETLIIKFPTRAHEKAHATLGQRIQLKVFRMGIAFREFTAVNATAMKGGINSEMEGDTSWINQRLRPNKTDWPNLVIEAGMSEPFIRLQNDAKWWIQNSAGDVLIILVVWIRPTIKKVKIEKWIPASAQPLRRSAGLNLPQVLPTKVADIEIDQSSTSVCHGAPLLLEFDRVFGRPPQQPLEHDIVFTQQELEDWARDLWVGI</sequence>
<proteinExistence type="predicted"/>
<reference evidence="1 2" key="1">
    <citation type="journal article" date="2018" name="Front. Microbiol.">
        <title>Genomic and genetic insights into a cosmopolitan fungus, Paecilomyces variotii (Eurotiales).</title>
        <authorList>
            <person name="Urquhart A.S."/>
            <person name="Mondo S.J."/>
            <person name="Makela M.R."/>
            <person name="Hane J.K."/>
            <person name="Wiebenga A."/>
            <person name="He G."/>
            <person name="Mihaltcheva S."/>
            <person name="Pangilinan J."/>
            <person name="Lipzen A."/>
            <person name="Barry K."/>
            <person name="de Vries R.P."/>
            <person name="Grigoriev I.V."/>
            <person name="Idnurm A."/>
        </authorList>
    </citation>
    <scope>NUCLEOTIDE SEQUENCE [LARGE SCALE GENOMIC DNA]</scope>
    <source>
        <strain evidence="1 2">CBS 101075</strain>
    </source>
</reference>
<evidence type="ECO:0000313" key="1">
    <source>
        <dbReference type="EMBL" id="RWQ98298.1"/>
    </source>
</evidence>
<dbReference type="VEuPathDB" id="FungiDB:C8Q69DRAFT_517266"/>
<dbReference type="Proteomes" id="UP000283841">
    <property type="component" value="Unassembled WGS sequence"/>
</dbReference>
<dbReference type="RefSeq" id="XP_028487943.1">
    <property type="nucleotide sequence ID" value="XM_028633409.1"/>
</dbReference>
<evidence type="ECO:0000313" key="2">
    <source>
        <dbReference type="Proteomes" id="UP000283841"/>
    </source>
</evidence>